<evidence type="ECO:0000256" key="1">
    <source>
        <dbReference type="SAM" id="Phobius"/>
    </source>
</evidence>
<feature type="transmembrane region" description="Helical" evidence="1">
    <location>
        <begin position="122"/>
        <end position="143"/>
    </location>
</feature>
<keyword evidence="1" id="KW-0472">Membrane</keyword>
<evidence type="ECO:0000313" key="2">
    <source>
        <dbReference type="EMBL" id="MPN44390.1"/>
    </source>
</evidence>
<sequence length="150" mass="14833">MGLPAVVSFGNSTVLPDVLGATIDLTGAAGLMSNMSFSMPRDGVITDITAYFSTVLALTLIGGDATVTAQLYASSTPDNIFAPVAGTAVALAPTFSGVVAIGDVAFGTLTGLNIPVTAETRLLLVFSVTTTGLAVATTVTGYASGGVNIA</sequence>
<feature type="transmembrane region" description="Helical" evidence="1">
    <location>
        <begin position="48"/>
        <end position="73"/>
    </location>
</feature>
<keyword evidence="1" id="KW-1133">Transmembrane helix</keyword>
<keyword evidence="1" id="KW-0812">Transmembrane</keyword>
<comment type="caution">
    <text evidence="2">The sequence shown here is derived from an EMBL/GenBank/DDBJ whole genome shotgun (WGS) entry which is preliminary data.</text>
</comment>
<accession>A0A645HZP1</accession>
<organism evidence="2">
    <name type="scientific">bioreactor metagenome</name>
    <dbReference type="NCBI Taxonomy" id="1076179"/>
    <lineage>
        <taxon>unclassified sequences</taxon>
        <taxon>metagenomes</taxon>
        <taxon>ecological metagenomes</taxon>
    </lineage>
</organism>
<dbReference type="InterPro" id="IPR021210">
    <property type="entry name" value="Exosporium_BclB"/>
</dbReference>
<name>A0A645HZP1_9ZZZZ</name>
<protein>
    <recommendedName>
        <fullName evidence="3">BclB domain-containing protein</fullName>
    </recommendedName>
</protein>
<dbReference type="NCBIfam" id="TIGR03721">
    <property type="entry name" value="exospore_TM"/>
    <property type="match status" value="1"/>
</dbReference>
<dbReference type="EMBL" id="VSSQ01103488">
    <property type="protein sequence ID" value="MPN44390.1"/>
    <property type="molecule type" value="Genomic_DNA"/>
</dbReference>
<feature type="transmembrane region" description="Helical" evidence="1">
    <location>
        <begin position="80"/>
        <end position="102"/>
    </location>
</feature>
<gene>
    <name evidence="2" type="ORF">SDC9_191955</name>
</gene>
<proteinExistence type="predicted"/>
<reference evidence="2" key="1">
    <citation type="submission" date="2019-08" db="EMBL/GenBank/DDBJ databases">
        <authorList>
            <person name="Kucharzyk K."/>
            <person name="Murdoch R.W."/>
            <person name="Higgins S."/>
            <person name="Loffler F."/>
        </authorList>
    </citation>
    <scope>NUCLEOTIDE SEQUENCE</scope>
</reference>
<evidence type="ECO:0008006" key="3">
    <source>
        <dbReference type="Google" id="ProtNLM"/>
    </source>
</evidence>
<dbReference type="AlphaFoldDB" id="A0A645HZP1"/>